<dbReference type="OrthoDB" id="9814143at2"/>
<evidence type="ECO:0000313" key="7">
    <source>
        <dbReference type="EMBL" id="TCV18927.1"/>
    </source>
</evidence>
<evidence type="ECO:0000259" key="6">
    <source>
        <dbReference type="Pfam" id="PF06271"/>
    </source>
</evidence>
<comment type="subcellular location">
    <subcellularLocation>
        <location evidence="1">Membrane</location>
        <topology evidence="1">Multi-pass membrane protein</topology>
    </subcellularLocation>
</comment>
<proteinExistence type="predicted"/>
<dbReference type="PANTHER" id="PTHR38480:SF1">
    <property type="entry name" value="SLR0254 PROTEIN"/>
    <property type="match status" value="1"/>
</dbReference>
<dbReference type="Proteomes" id="UP000295197">
    <property type="component" value="Unassembled WGS sequence"/>
</dbReference>
<evidence type="ECO:0000313" key="8">
    <source>
        <dbReference type="Proteomes" id="UP000295197"/>
    </source>
</evidence>
<organism evidence="7 8">
    <name type="scientific">Sphingobacterium alimentarium</name>
    <dbReference type="NCBI Taxonomy" id="797292"/>
    <lineage>
        <taxon>Bacteria</taxon>
        <taxon>Pseudomonadati</taxon>
        <taxon>Bacteroidota</taxon>
        <taxon>Sphingobacteriia</taxon>
        <taxon>Sphingobacteriales</taxon>
        <taxon>Sphingobacteriaceae</taxon>
        <taxon>Sphingobacterium</taxon>
    </lineage>
</organism>
<dbReference type="RefSeq" id="WP_132776916.1">
    <property type="nucleotide sequence ID" value="NZ_SMBZ01000007.1"/>
</dbReference>
<dbReference type="InterPro" id="IPR010432">
    <property type="entry name" value="RDD"/>
</dbReference>
<feature type="transmembrane region" description="Helical" evidence="5">
    <location>
        <begin position="25"/>
        <end position="46"/>
    </location>
</feature>
<keyword evidence="8" id="KW-1185">Reference proteome</keyword>
<keyword evidence="3 5" id="KW-1133">Transmembrane helix</keyword>
<dbReference type="PANTHER" id="PTHR38480">
    <property type="entry name" value="SLR0254 PROTEIN"/>
    <property type="match status" value="1"/>
</dbReference>
<evidence type="ECO:0000256" key="3">
    <source>
        <dbReference type="ARBA" id="ARBA00022989"/>
    </source>
</evidence>
<evidence type="ECO:0000256" key="5">
    <source>
        <dbReference type="SAM" id="Phobius"/>
    </source>
</evidence>
<feature type="transmembrane region" description="Helical" evidence="5">
    <location>
        <begin position="58"/>
        <end position="77"/>
    </location>
</feature>
<keyword evidence="2 5" id="KW-0812">Transmembrane</keyword>
<dbReference type="EMBL" id="SMBZ01000007">
    <property type="protein sequence ID" value="TCV18927.1"/>
    <property type="molecule type" value="Genomic_DNA"/>
</dbReference>
<feature type="domain" description="RDD" evidence="6">
    <location>
        <begin position="19"/>
        <end position="146"/>
    </location>
</feature>
<gene>
    <name evidence="7" type="ORF">EDC17_100758</name>
</gene>
<comment type="caution">
    <text evidence="7">The sequence shown here is derived from an EMBL/GenBank/DDBJ whole genome shotgun (WGS) entry which is preliminary data.</text>
</comment>
<protein>
    <submittedName>
        <fullName evidence="7">Putative RDD family membrane protein YckC</fullName>
    </submittedName>
</protein>
<feature type="transmembrane region" description="Helical" evidence="5">
    <location>
        <begin position="113"/>
        <end position="134"/>
    </location>
</feature>
<dbReference type="GO" id="GO:0016020">
    <property type="term" value="C:membrane"/>
    <property type="evidence" value="ECO:0007669"/>
    <property type="project" value="UniProtKB-SubCell"/>
</dbReference>
<dbReference type="AlphaFoldDB" id="A0A4R3W002"/>
<evidence type="ECO:0000256" key="4">
    <source>
        <dbReference type="ARBA" id="ARBA00023136"/>
    </source>
</evidence>
<evidence type="ECO:0000256" key="2">
    <source>
        <dbReference type="ARBA" id="ARBA00022692"/>
    </source>
</evidence>
<keyword evidence="4 5" id="KW-0472">Membrane</keyword>
<sequence>MNKLLINTPQNVNFEYTLAPVGSRILAFALDYGMMILYVFLVQLFFNVTHFLEGLDLWAMWGINSLVYLPVFFYPLLSETFMNGQTLGKKIMKLKVVKIDGTRATFYQYFIRWVSNAVDIFLSMGGIGLTSIILSSKSQRLGDIAADTAVISLKPTLNLRETVFEELAVEHEVVYQEVYKLSDQEINEIKDIYNTGYRRKNYEIIKALAAKVELMIGRKSTERPEQFLAQVIQDHYYSFKDN</sequence>
<accession>A0A4R3W002</accession>
<evidence type="ECO:0000256" key="1">
    <source>
        <dbReference type="ARBA" id="ARBA00004141"/>
    </source>
</evidence>
<dbReference type="Pfam" id="PF06271">
    <property type="entry name" value="RDD"/>
    <property type="match status" value="1"/>
</dbReference>
<name>A0A4R3W002_9SPHI</name>
<reference evidence="7 8" key="1">
    <citation type="submission" date="2019-03" db="EMBL/GenBank/DDBJ databases">
        <title>Genomic Encyclopedia of Type Strains, Phase IV (KMG-IV): sequencing the most valuable type-strain genomes for metagenomic binning, comparative biology and taxonomic classification.</title>
        <authorList>
            <person name="Goeker M."/>
        </authorList>
    </citation>
    <scope>NUCLEOTIDE SEQUENCE [LARGE SCALE GENOMIC DNA]</scope>
    <source>
        <strain evidence="7 8">DSM 22362</strain>
    </source>
</reference>